<evidence type="ECO:0000313" key="2">
    <source>
        <dbReference type="Proteomes" id="UP001499967"/>
    </source>
</evidence>
<dbReference type="InterPro" id="IPR008772">
    <property type="entry name" value="Phosphonate_metab_PhnH"/>
</dbReference>
<dbReference type="SUPFAM" id="SSF159709">
    <property type="entry name" value="PhnH-like"/>
    <property type="match status" value="1"/>
</dbReference>
<accession>A0ABP3YQV6</accession>
<dbReference type="InterPro" id="IPR038058">
    <property type="entry name" value="PhnH-like_sp"/>
</dbReference>
<protein>
    <recommendedName>
        <fullName evidence="3">Phosphonate C-P lyase system protein PhnH</fullName>
    </recommendedName>
</protein>
<dbReference type="EMBL" id="BAAAHP010000248">
    <property type="protein sequence ID" value="GAA0902870.1"/>
    <property type="molecule type" value="Genomic_DNA"/>
</dbReference>
<gene>
    <name evidence="1" type="ORF">GCM10009559_70260</name>
</gene>
<sequence>MPALEGGPALTLSGPGVAGTRVITPRGLPADLVPARAATAFPAGPDLLLVTPGGAVLGLPRSTRIEED</sequence>
<evidence type="ECO:0008006" key="3">
    <source>
        <dbReference type="Google" id="ProtNLM"/>
    </source>
</evidence>
<name>A0ABP3YQV6_9PSEU</name>
<proteinExistence type="predicted"/>
<dbReference type="Gene3D" id="3.40.50.11310">
    <property type="entry name" value="Bacterial phosphonate metabolism protein PhnH"/>
    <property type="match status" value="1"/>
</dbReference>
<evidence type="ECO:0000313" key="1">
    <source>
        <dbReference type="EMBL" id="GAA0902870.1"/>
    </source>
</evidence>
<organism evidence="1 2">
    <name type="scientific">Pseudonocardia zijingensis</name>
    <dbReference type="NCBI Taxonomy" id="153376"/>
    <lineage>
        <taxon>Bacteria</taxon>
        <taxon>Bacillati</taxon>
        <taxon>Actinomycetota</taxon>
        <taxon>Actinomycetes</taxon>
        <taxon>Pseudonocardiales</taxon>
        <taxon>Pseudonocardiaceae</taxon>
        <taxon>Pseudonocardia</taxon>
    </lineage>
</organism>
<keyword evidence="2" id="KW-1185">Reference proteome</keyword>
<dbReference type="Pfam" id="PF05845">
    <property type="entry name" value="PhnH"/>
    <property type="match status" value="1"/>
</dbReference>
<comment type="caution">
    <text evidence="1">The sequence shown here is derived from an EMBL/GenBank/DDBJ whole genome shotgun (WGS) entry which is preliminary data.</text>
</comment>
<reference evidence="2" key="1">
    <citation type="journal article" date="2019" name="Int. J. Syst. Evol. Microbiol.">
        <title>The Global Catalogue of Microorganisms (GCM) 10K type strain sequencing project: providing services to taxonomists for standard genome sequencing and annotation.</title>
        <authorList>
            <consortium name="The Broad Institute Genomics Platform"/>
            <consortium name="The Broad Institute Genome Sequencing Center for Infectious Disease"/>
            <person name="Wu L."/>
            <person name="Ma J."/>
        </authorList>
    </citation>
    <scope>NUCLEOTIDE SEQUENCE [LARGE SCALE GENOMIC DNA]</scope>
    <source>
        <strain evidence="2">JCM 11117</strain>
    </source>
</reference>
<dbReference type="Proteomes" id="UP001499967">
    <property type="component" value="Unassembled WGS sequence"/>
</dbReference>